<gene>
    <name evidence="4" type="ORF">LTR16_007873</name>
</gene>
<proteinExistence type="predicted"/>
<name>A0ABR0K7K4_9PEZI</name>
<dbReference type="CDD" id="cd16980">
    <property type="entry name" value="VHS_Lsb5"/>
    <property type="match status" value="1"/>
</dbReference>
<feature type="domain" description="VHS" evidence="3">
    <location>
        <begin position="115"/>
        <end position="244"/>
    </location>
</feature>
<sequence>MSFLASCMSYPSPYDPSEIESKPPRYRSSRMQGSEKTCSYKSVASDLPPAYTEKAAEVEAASSGRAFKPSSSCRLSRYPSACPACRLRYFRSLLRAWVLEQRKPYSAVTVQIDRLTGDQYEEDDLGGIIDLVEVIRIQGSGPTEAARAIRKKLKYGNAHRQIRALVILDGLMQNAGSRFQRAVADEPLLERLRILARDDMVDPEVRKRCNSLFRQWANAYNNTTGLEKIATLYKQLPTTTRPVPQQLKVLQETDADVETHSE</sequence>
<dbReference type="InterPro" id="IPR045007">
    <property type="entry name" value="LSB5"/>
</dbReference>
<reference evidence="4 5" key="1">
    <citation type="submission" date="2023-08" db="EMBL/GenBank/DDBJ databases">
        <title>Black Yeasts Isolated from many extreme environments.</title>
        <authorList>
            <person name="Coleine C."/>
            <person name="Stajich J.E."/>
            <person name="Selbmann L."/>
        </authorList>
    </citation>
    <scope>NUCLEOTIDE SEQUENCE [LARGE SCALE GENOMIC DNA]</scope>
    <source>
        <strain evidence="4 5">CCFEE 536</strain>
    </source>
</reference>
<evidence type="ECO:0000256" key="2">
    <source>
        <dbReference type="SAM" id="MobiDB-lite"/>
    </source>
</evidence>
<accession>A0ABR0K7K4</accession>
<dbReference type="EMBL" id="JAVRRA010026379">
    <property type="protein sequence ID" value="KAK5089721.1"/>
    <property type="molecule type" value="Genomic_DNA"/>
</dbReference>
<comment type="caution">
    <text evidence="4">The sequence shown here is derived from an EMBL/GenBank/DDBJ whole genome shotgun (WGS) entry which is preliminary data.</text>
</comment>
<organism evidence="4 5">
    <name type="scientific">Cryomyces antarcticus</name>
    <dbReference type="NCBI Taxonomy" id="329879"/>
    <lineage>
        <taxon>Eukaryota</taxon>
        <taxon>Fungi</taxon>
        <taxon>Dikarya</taxon>
        <taxon>Ascomycota</taxon>
        <taxon>Pezizomycotina</taxon>
        <taxon>Dothideomycetes</taxon>
        <taxon>Dothideomycetes incertae sedis</taxon>
        <taxon>Cryomyces</taxon>
    </lineage>
</organism>
<dbReference type="Proteomes" id="UP001357485">
    <property type="component" value="Unassembled WGS sequence"/>
</dbReference>
<dbReference type="SMART" id="SM00288">
    <property type="entry name" value="VHS"/>
    <property type="match status" value="1"/>
</dbReference>
<evidence type="ECO:0000313" key="5">
    <source>
        <dbReference type="Proteomes" id="UP001357485"/>
    </source>
</evidence>
<comment type="subunit">
    <text evidence="1">Component of the ESCRT-0 complex composed of HSE1 and VPS27.</text>
</comment>
<dbReference type="PANTHER" id="PTHR47789:SF1">
    <property type="entry name" value="LAS SEVENTEEN-BINDING PROTEIN 5"/>
    <property type="match status" value="1"/>
</dbReference>
<dbReference type="InterPro" id="IPR008942">
    <property type="entry name" value="ENTH_VHS"/>
</dbReference>
<keyword evidence="5" id="KW-1185">Reference proteome</keyword>
<dbReference type="SUPFAM" id="SSF48464">
    <property type="entry name" value="ENTH/VHS domain"/>
    <property type="match status" value="1"/>
</dbReference>
<dbReference type="InterPro" id="IPR002014">
    <property type="entry name" value="VHS_dom"/>
</dbReference>
<dbReference type="Gene3D" id="1.25.40.90">
    <property type="match status" value="1"/>
</dbReference>
<dbReference type="Pfam" id="PF00790">
    <property type="entry name" value="VHS"/>
    <property type="match status" value="1"/>
</dbReference>
<evidence type="ECO:0000313" key="4">
    <source>
        <dbReference type="EMBL" id="KAK5089721.1"/>
    </source>
</evidence>
<protein>
    <recommendedName>
        <fullName evidence="3">VHS domain-containing protein</fullName>
    </recommendedName>
</protein>
<evidence type="ECO:0000259" key="3">
    <source>
        <dbReference type="PROSITE" id="PS50179"/>
    </source>
</evidence>
<dbReference type="PROSITE" id="PS50179">
    <property type="entry name" value="VHS"/>
    <property type="match status" value="1"/>
</dbReference>
<dbReference type="PANTHER" id="PTHR47789">
    <property type="entry name" value="LAS SEVENTEEN-BINDING PROTEIN 5"/>
    <property type="match status" value="1"/>
</dbReference>
<feature type="region of interest" description="Disordered" evidence="2">
    <location>
        <begin position="1"/>
        <end position="35"/>
    </location>
</feature>
<evidence type="ECO:0000256" key="1">
    <source>
        <dbReference type="ARBA" id="ARBA00011446"/>
    </source>
</evidence>